<organism evidence="2 3">
    <name type="scientific">Mycolicibacterium chitae</name>
    <name type="common">Mycobacterium chitae</name>
    <dbReference type="NCBI Taxonomy" id="1792"/>
    <lineage>
        <taxon>Bacteria</taxon>
        <taxon>Bacillati</taxon>
        <taxon>Actinomycetota</taxon>
        <taxon>Actinomycetes</taxon>
        <taxon>Mycobacteriales</taxon>
        <taxon>Mycobacteriaceae</taxon>
        <taxon>Mycolicibacterium</taxon>
    </lineage>
</organism>
<evidence type="ECO:0000256" key="1">
    <source>
        <dbReference type="SAM" id="Phobius"/>
    </source>
</evidence>
<dbReference type="AlphaFoldDB" id="A0A448HX13"/>
<keyword evidence="1" id="KW-0472">Membrane</keyword>
<evidence type="ECO:0000313" key="2">
    <source>
        <dbReference type="EMBL" id="VEG44530.1"/>
    </source>
</evidence>
<sequence>MSGQVGNFQMDSRGDQFGRVANRGWLAPTALVVALVAAGISIWSAVQSPDGGSSAATEALSSEEARTKVCSAFDLVQQAVRAQTNADLGPEPVAREAVAANARLAAIGGGQYLLHHLDRAAPPELGEAIRSFANDLIDVGMAQLAGVPSTDAEQTHRTAYLEAARPQITELCR</sequence>
<keyword evidence="1" id="KW-1133">Transmembrane helix</keyword>
<dbReference type="RefSeq" id="WP_235666333.1">
    <property type="nucleotide sequence ID" value="NZ_AP022604.1"/>
</dbReference>
<proteinExistence type="predicted"/>
<name>A0A448HX13_MYCCI</name>
<gene>
    <name evidence="2" type="ORF">NCTC10485_00197</name>
</gene>
<feature type="transmembrane region" description="Helical" evidence="1">
    <location>
        <begin position="25"/>
        <end position="46"/>
    </location>
</feature>
<evidence type="ECO:0000313" key="3">
    <source>
        <dbReference type="Proteomes" id="UP000282551"/>
    </source>
</evidence>
<keyword evidence="1" id="KW-0812">Transmembrane</keyword>
<accession>A0A448HX13</accession>
<protein>
    <submittedName>
        <fullName evidence="2">Putative alanine and proline rich membrane protein</fullName>
    </submittedName>
</protein>
<dbReference type="EMBL" id="LR134355">
    <property type="protein sequence ID" value="VEG44530.1"/>
    <property type="molecule type" value="Genomic_DNA"/>
</dbReference>
<reference evidence="2 3" key="1">
    <citation type="submission" date="2018-12" db="EMBL/GenBank/DDBJ databases">
        <authorList>
            <consortium name="Pathogen Informatics"/>
        </authorList>
    </citation>
    <scope>NUCLEOTIDE SEQUENCE [LARGE SCALE GENOMIC DNA]</scope>
    <source>
        <strain evidence="2 3">NCTC10485</strain>
    </source>
</reference>
<dbReference type="Proteomes" id="UP000282551">
    <property type="component" value="Chromosome"/>
</dbReference>
<keyword evidence="3" id="KW-1185">Reference proteome</keyword>